<dbReference type="OrthoDB" id="2290382at2759"/>
<dbReference type="Proteomes" id="UP000009138">
    <property type="component" value="Unassembled WGS sequence"/>
</dbReference>
<proteinExistence type="predicted"/>
<organism evidence="1 2">
    <name type="scientific">Rhizopus delemar (strain RA 99-880 / ATCC MYA-4621 / FGSC 9543 / NRRL 43880)</name>
    <name type="common">Mucormycosis agent</name>
    <name type="synonym">Rhizopus arrhizus var. delemar</name>
    <dbReference type="NCBI Taxonomy" id="246409"/>
    <lineage>
        <taxon>Eukaryota</taxon>
        <taxon>Fungi</taxon>
        <taxon>Fungi incertae sedis</taxon>
        <taxon>Mucoromycota</taxon>
        <taxon>Mucoromycotina</taxon>
        <taxon>Mucoromycetes</taxon>
        <taxon>Mucorales</taxon>
        <taxon>Mucorineae</taxon>
        <taxon>Rhizopodaceae</taxon>
        <taxon>Rhizopus</taxon>
    </lineage>
</organism>
<evidence type="ECO:0000313" key="2">
    <source>
        <dbReference type="Proteomes" id="UP000009138"/>
    </source>
</evidence>
<dbReference type="EMBL" id="CH476733">
    <property type="protein sequence ID" value="EIE79129.1"/>
    <property type="molecule type" value="Genomic_DNA"/>
</dbReference>
<dbReference type="VEuPathDB" id="FungiDB:RO3G_03834"/>
<protein>
    <submittedName>
        <fullName evidence="1">Uncharacterized protein</fullName>
    </submittedName>
</protein>
<accession>I1BSE9</accession>
<dbReference type="InParanoid" id="I1BSE9"/>
<name>I1BSE9_RHIO9</name>
<evidence type="ECO:0000313" key="1">
    <source>
        <dbReference type="EMBL" id="EIE79129.1"/>
    </source>
</evidence>
<keyword evidence="2" id="KW-1185">Reference proteome</keyword>
<dbReference type="GeneID" id="93610805"/>
<dbReference type="RefSeq" id="XP_067514525.1">
    <property type="nucleotide sequence ID" value="XM_067658424.1"/>
</dbReference>
<reference evidence="1 2" key="1">
    <citation type="journal article" date="2009" name="PLoS Genet.">
        <title>Genomic analysis of the basal lineage fungus Rhizopus oryzae reveals a whole-genome duplication.</title>
        <authorList>
            <person name="Ma L.-J."/>
            <person name="Ibrahim A.S."/>
            <person name="Skory C."/>
            <person name="Grabherr M.G."/>
            <person name="Burger G."/>
            <person name="Butler M."/>
            <person name="Elias M."/>
            <person name="Idnurm A."/>
            <person name="Lang B.F."/>
            <person name="Sone T."/>
            <person name="Abe A."/>
            <person name="Calvo S.E."/>
            <person name="Corrochano L.M."/>
            <person name="Engels R."/>
            <person name="Fu J."/>
            <person name="Hansberg W."/>
            <person name="Kim J.-M."/>
            <person name="Kodira C.D."/>
            <person name="Koehrsen M.J."/>
            <person name="Liu B."/>
            <person name="Miranda-Saavedra D."/>
            <person name="O'Leary S."/>
            <person name="Ortiz-Castellanos L."/>
            <person name="Poulter R."/>
            <person name="Rodriguez-Romero J."/>
            <person name="Ruiz-Herrera J."/>
            <person name="Shen Y.-Q."/>
            <person name="Zeng Q."/>
            <person name="Galagan J."/>
            <person name="Birren B.W."/>
            <person name="Cuomo C.A."/>
            <person name="Wickes B.L."/>
        </authorList>
    </citation>
    <scope>NUCLEOTIDE SEQUENCE [LARGE SCALE GENOMIC DNA]</scope>
    <source>
        <strain evidence="2">RA 99-880 / ATCC MYA-4621 / FGSC 9543 / NRRL 43880</strain>
    </source>
</reference>
<sequence length="216" mass="24600">MSVNVMARGTYTNDCVSTYMNKDDSLEEFMQFIGANQELKLFQQHSSSLIMSETINNSFTLTNMSLSHFRNIQEAYNLLSTSSQQRPQGSFACHIASADSNYDQFRRSPFDTQAQEIKMGSKGSHVVQSAEDDNCLDYMKEYDTTVYQSPLKYRPITPTTPFMSKSNIFDDYDDSDSLVFEMSEIGENIEEDSNDMASADYISRLKGNRVSLRKSQ</sequence>
<gene>
    <name evidence="1" type="ORF">RO3G_03834</name>
</gene>
<dbReference type="AlphaFoldDB" id="I1BSE9"/>